<dbReference type="InterPro" id="IPR025391">
    <property type="entry name" value="DUF4123"/>
</dbReference>
<feature type="domain" description="DUF4123" evidence="1">
    <location>
        <begin position="37"/>
        <end position="155"/>
    </location>
</feature>
<name>A0A3B0WXH8_9ZZZZ</name>
<proteinExistence type="predicted"/>
<dbReference type="EMBL" id="UOFG01000129">
    <property type="protein sequence ID" value="VAW60715.1"/>
    <property type="molecule type" value="Genomic_DNA"/>
</dbReference>
<dbReference type="Pfam" id="PF13503">
    <property type="entry name" value="DUF4123"/>
    <property type="match status" value="1"/>
</dbReference>
<accession>A0A3B0WXH8</accession>
<protein>
    <recommendedName>
        <fullName evidence="1">DUF4123 domain-containing protein</fullName>
    </recommendedName>
</protein>
<gene>
    <name evidence="2" type="ORF">MNBD_GAMMA11-1853</name>
</gene>
<organism evidence="2">
    <name type="scientific">hydrothermal vent metagenome</name>
    <dbReference type="NCBI Taxonomy" id="652676"/>
    <lineage>
        <taxon>unclassified sequences</taxon>
        <taxon>metagenomes</taxon>
        <taxon>ecological metagenomes</taxon>
    </lineage>
</organism>
<evidence type="ECO:0000259" key="1">
    <source>
        <dbReference type="Pfam" id="PF13503"/>
    </source>
</evidence>
<evidence type="ECO:0000313" key="2">
    <source>
        <dbReference type="EMBL" id="VAW60715.1"/>
    </source>
</evidence>
<reference evidence="2" key="1">
    <citation type="submission" date="2018-06" db="EMBL/GenBank/DDBJ databases">
        <authorList>
            <person name="Zhirakovskaya E."/>
        </authorList>
    </citation>
    <scope>NUCLEOTIDE SEQUENCE</scope>
</reference>
<dbReference type="AlphaFoldDB" id="A0A3B0WXH8"/>
<sequence length="211" mass="24596">MNQPTNQPIRISPQQAEQIIAQLWHNNHLADGARPYVYAILDGARNRKIQPMLKSYGVKHYCLFDYELDYSLTLAAPYMMRLEEDSDFTRDLIQQAWGNSWGIFAIAPTTTSLIRVRFNCKDIFFVRSEQGQKMLFRFYDPRVMRVFLPACTKQESLADAFEHISHYVMEDETACALHRFTLEKKQGLLQLKSTFTPLFDKQNTSIMEPLS</sequence>